<gene>
    <name evidence="3" type="ORF">TVAG_177890</name>
</gene>
<dbReference type="InParanoid" id="A2DIE1"/>
<dbReference type="EMBL" id="DS113204">
    <property type="protein sequence ID" value="EAY19745.1"/>
    <property type="molecule type" value="Genomic_DNA"/>
</dbReference>
<name>A2DIE1_TRIV3</name>
<dbReference type="SUPFAM" id="SSF57850">
    <property type="entry name" value="RING/U-box"/>
    <property type="match status" value="1"/>
</dbReference>
<sequence>MKSDSAFTITPVRDFKIVTESEEIPFIRDYARSAQKYAVILTDDILPIVAEWPYTNVKEILDKKKLTEKPVAMDISPNGQYALLGYESGSIAIIDIEKESLIKYHKRNGKPPVVHVAWGGDSQVFTIVDEDGALYLVSCKILLGVAALRERLITFMNPKVFVQGFIFNSTSNWMLGATEESLLYIKLSDEGNCTSSEIYKSEDINPPRFTTDFHKGQLLVAVCTGTTLVIYSFNEAGKSTQLSETFIPDNIEHCFYLGNRVYVLVLDNHTLQIIKASGQLAEICSSDELENTLKNARCMFANHQKLFIMNDSSMFQLSFLDWGTVLNDLAEQKNWGECFEIAKSIYTGNNLEYFGLPSSVKKRCSQVTTTMKFIFDQAITSGDNPKELLKGMIETCGYLEMFEFFSKDLLKFAKDKNLLFQYFNSSLVEGEEVITLQRYITKAHLDVLFTLSPQVVADILLKSNIIEKFAAKIAQYALKTSNDELLLKIWIDVYGDYLSPLLHYQDNTTKLYIYLYKVFFGEYHPTYAQKVVVALWIFTPINNRFPRLSTLIRKDAERGPRLIKEFYKLCPIKMLNGNDLDSIKMVDAVLHCIIEYANTMPREQVAIKSPQIYTILAKTGKIILKKNLQIPTYSLKFIMFWIFNDKQNIDVREQLLQLINALHPEIVKLSELEKECEAVGFSEILTKFYMKDKNYNKIIQLLLSIPDRRSRIFPFIYDLIDSEPDKITSAIEEHIQVLILIDAAKTAKLVAEKMPEFHRTVMRKDIGSYTKYLYLKEMSKNPDCQHLVSDDDTMEYFVLICQFCPEEALPMLKTTSCIMFDKALPICERNRVVDACVHIHTMLGDNQSAVQMVSEELQQELVEILHNKKKCRVASLDRVGDDKYLRVPYNTIQLAFDLLAKTPSLGTKLEEMWRDIFRAFQLPMYLTAKIPDLETKKAFNLCFAYFIVELIQRTSGDFVMATLHRDFSIIPELQMREILLYVFKHFDYNKMLSTAVTALLLQDCKTLRVDASLVKNRAANIWTTRCGICNQFITGQGGVGMLVFQCGHCFHNNNVCGKHTSCPVCKGIAARNNNAEMTLSKRTMANRARALQRVEFGLKKNFGDEQDDSASGHHIYFLPEYPVKATNKITPKFADFLPPANSVFSEI</sequence>
<dbReference type="GO" id="GO:0005770">
    <property type="term" value="C:late endosome"/>
    <property type="evidence" value="ECO:0000318"/>
    <property type="project" value="GO_Central"/>
</dbReference>
<dbReference type="STRING" id="5722.A2DIE1"/>
<dbReference type="KEGG" id="tva:5465285"/>
<dbReference type="GO" id="GO:0034058">
    <property type="term" value="P:endosomal vesicle fusion"/>
    <property type="evidence" value="ECO:0000318"/>
    <property type="project" value="GO_Central"/>
</dbReference>
<dbReference type="PANTHER" id="PTHR12616:SF8">
    <property type="entry name" value="VACUOLAR PROTEIN SORTING-ASSOCIATED PROTEIN 8 HOMOLOG"/>
    <property type="match status" value="1"/>
</dbReference>
<dbReference type="OrthoDB" id="289913at2759"/>
<dbReference type="InterPro" id="IPR015943">
    <property type="entry name" value="WD40/YVTN_repeat-like_dom_sf"/>
</dbReference>
<dbReference type="PROSITE" id="PS50089">
    <property type="entry name" value="ZF_RING_2"/>
    <property type="match status" value="1"/>
</dbReference>
<dbReference type="VEuPathDB" id="TrichDB:TVAGG3_0601630"/>
<reference evidence="3" key="1">
    <citation type="submission" date="2006-10" db="EMBL/GenBank/DDBJ databases">
        <authorList>
            <person name="Amadeo P."/>
            <person name="Zhao Q."/>
            <person name="Wortman J."/>
            <person name="Fraser-Liggett C."/>
            <person name="Carlton J."/>
        </authorList>
    </citation>
    <scope>NUCLEOTIDE SEQUENCE</scope>
    <source>
        <strain evidence="3">G3</strain>
    </source>
</reference>
<evidence type="ECO:0000313" key="3">
    <source>
        <dbReference type="EMBL" id="EAY19745.1"/>
    </source>
</evidence>
<dbReference type="InterPro" id="IPR045111">
    <property type="entry name" value="Vps41/Vps8"/>
</dbReference>
<dbReference type="GO" id="GO:0006623">
    <property type="term" value="P:protein targeting to vacuole"/>
    <property type="evidence" value="ECO:0000318"/>
    <property type="project" value="GO_Central"/>
</dbReference>
<proteinExistence type="predicted"/>
<evidence type="ECO:0000313" key="4">
    <source>
        <dbReference type="Proteomes" id="UP000001542"/>
    </source>
</evidence>
<dbReference type="Pfam" id="PF23556">
    <property type="entry name" value="TPR_Vps41"/>
    <property type="match status" value="1"/>
</dbReference>
<evidence type="ECO:0000259" key="2">
    <source>
        <dbReference type="PROSITE" id="PS50089"/>
    </source>
</evidence>
<dbReference type="Proteomes" id="UP000001542">
    <property type="component" value="Unassembled WGS sequence"/>
</dbReference>
<keyword evidence="1" id="KW-0479">Metal-binding</keyword>
<organism evidence="3 4">
    <name type="scientific">Trichomonas vaginalis (strain ATCC PRA-98 / G3)</name>
    <dbReference type="NCBI Taxonomy" id="412133"/>
    <lineage>
        <taxon>Eukaryota</taxon>
        <taxon>Metamonada</taxon>
        <taxon>Parabasalia</taxon>
        <taxon>Trichomonadida</taxon>
        <taxon>Trichomonadidae</taxon>
        <taxon>Trichomonas</taxon>
    </lineage>
</organism>
<dbReference type="Gene3D" id="2.130.10.10">
    <property type="entry name" value="YVTN repeat-like/Quinoprotein amine dehydrogenase"/>
    <property type="match status" value="1"/>
</dbReference>
<evidence type="ECO:0000256" key="1">
    <source>
        <dbReference type="PROSITE-ProRule" id="PRU00175"/>
    </source>
</evidence>
<feature type="domain" description="RING-type" evidence="2">
    <location>
        <begin position="1026"/>
        <end position="1066"/>
    </location>
</feature>
<accession>A2DIE1</accession>
<dbReference type="InterPro" id="IPR001841">
    <property type="entry name" value="Znf_RING"/>
</dbReference>
<dbReference type="AlphaFoldDB" id="A2DIE1"/>
<protein>
    <recommendedName>
        <fullName evidence="2">RING-type domain-containing protein</fullName>
    </recommendedName>
</protein>
<dbReference type="VEuPathDB" id="TrichDB:TVAG_177890"/>
<keyword evidence="1" id="KW-0862">Zinc</keyword>
<dbReference type="GO" id="GO:0008270">
    <property type="term" value="F:zinc ion binding"/>
    <property type="evidence" value="ECO:0007669"/>
    <property type="project" value="UniProtKB-KW"/>
</dbReference>
<dbReference type="RefSeq" id="XP_001580731.1">
    <property type="nucleotide sequence ID" value="XM_001580681.1"/>
</dbReference>
<reference evidence="3" key="2">
    <citation type="journal article" date="2007" name="Science">
        <title>Draft genome sequence of the sexually transmitted pathogen Trichomonas vaginalis.</title>
        <authorList>
            <person name="Carlton J.M."/>
            <person name="Hirt R.P."/>
            <person name="Silva J.C."/>
            <person name="Delcher A.L."/>
            <person name="Schatz M."/>
            <person name="Zhao Q."/>
            <person name="Wortman J.R."/>
            <person name="Bidwell S.L."/>
            <person name="Alsmark U.C.M."/>
            <person name="Besteiro S."/>
            <person name="Sicheritz-Ponten T."/>
            <person name="Noel C.J."/>
            <person name="Dacks J.B."/>
            <person name="Foster P.G."/>
            <person name="Simillion C."/>
            <person name="Van de Peer Y."/>
            <person name="Miranda-Saavedra D."/>
            <person name="Barton G.J."/>
            <person name="Westrop G.D."/>
            <person name="Mueller S."/>
            <person name="Dessi D."/>
            <person name="Fiori P.L."/>
            <person name="Ren Q."/>
            <person name="Paulsen I."/>
            <person name="Zhang H."/>
            <person name="Bastida-Corcuera F.D."/>
            <person name="Simoes-Barbosa A."/>
            <person name="Brown M.T."/>
            <person name="Hayes R.D."/>
            <person name="Mukherjee M."/>
            <person name="Okumura C.Y."/>
            <person name="Schneider R."/>
            <person name="Smith A.J."/>
            <person name="Vanacova S."/>
            <person name="Villalvazo M."/>
            <person name="Haas B.J."/>
            <person name="Pertea M."/>
            <person name="Feldblyum T.V."/>
            <person name="Utterback T.R."/>
            <person name="Shu C.L."/>
            <person name="Osoegawa K."/>
            <person name="de Jong P.J."/>
            <person name="Hrdy I."/>
            <person name="Horvathova L."/>
            <person name="Zubacova Z."/>
            <person name="Dolezal P."/>
            <person name="Malik S.B."/>
            <person name="Logsdon J.M. Jr."/>
            <person name="Henze K."/>
            <person name="Gupta A."/>
            <person name="Wang C.C."/>
            <person name="Dunne R.L."/>
            <person name="Upcroft J.A."/>
            <person name="Upcroft P."/>
            <person name="White O."/>
            <person name="Salzberg S.L."/>
            <person name="Tang P."/>
            <person name="Chiu C.-H."/>
            <person name="Lee Y.-S."/>
            <person name="Embley T.M."/>
            <person name="Coombs G.H."/>
            <person name="Mottram J.C."/>
            <person name="Tachezy J."/>
            <person name="Fraser-Liggett C.M."/>
            <person name="Johnson P.J."/>
        </authorList>
    </citation>
    <scope>NUCLEOTIDE SEQUENCE [LARGE SCALE GENOMIC DNA]</scope>
    <source>
        <strain evidence="3">G3</strain>
    </source>
</reference>
<dbReference type="GO" id="GO:0030897">
    <property type="term" value="C:HOPS complex"/>
    <property type="evidence" value="ECO:0000318"/>
    <property type="project" value="GO_Central"/>
</dbReference>
<keyword evidence="1" id="KW-0863">Zinc-finger</keyword>
<dbReference type="SUPFAM" id="SSF69322">
    <property type="entry name" value="Tricorn protease domain 2"/>
    <property type="match status" value="1"/>
</dbReference>
<keyword evidence="4" id="KW-1185">Reference proteome</keyword>
<dbReference type="PANTHER" id="PTHR12616">
    <property type="entry name" value="VACUOLAR PROTEIN SORTING VPS41"/>
    <property type="match status" value="1"/>
</dbReference>